<evidence type="ECO:0000313" key="2">
    <source>
        <dbReference type="Proteomes" id="UP000188532"/>
    </source>
</evidence>
<proteinExistence type="predicted"/>
<protein>
    <submittedName>
        <fullName evidence="1">Uncharacterized protein</fullName>
    </submittedName>
</protein>
<reference evidence="1 2" key="1">
    <citation type="submission" date="2017-02" db="EMBL/GenBank/DDBJ databases">
        <title>Complete genome sequences of Mycobacterium kansasii strains isolated from rhesus macaques.</title>
        <authorList>
            <person name="Panda A."/>
            <person name="Nagaraj S."/>
            <person name="Zhao X."/>
            <person name="Tettelin H."/>
            <person name="Detolla L.J."/>
        </authorList>
    </citation>
    <scope>NUCLEOTIDE SEQUENCE [LARGE SCALE GENOMIC DNA]</scope>
    <source>
        <strain evidence="1 2">11-3469</strain>
    </source>
</reference>
<dbReference type="EMBL" id="MVBN01000007">
    <property type="protein sequence ID" value="OOK69878.1"/>
    <property type="molecule type" value="Genomic_DNA"/>
</dbReference>
<gene>
    <name evidence="1" type="ORF">BZL29_6315</name>
</gene>
<dbReference type="Proteomes" id="UP000188532">
    <property type="component" value="Unassembled WGS sequence"/>
</dbReference>
<organism evidence="1 2">
    <name type="scientific">Mycobacterium kansasii</name>
    <dbReference type="NCBI Taxonomy" id="1768"/>
    <lineage>
        <taxon>Bacteria</taxon>
        <taxon>Bacillati</taxon>
        <taxon>Actinomycetota</taxon>
        <taxon>Actinomycetes</taxon>
        <taxon>Mycobacteriales</taxon>
        <taxon>Mycobacteriaceae</taxon>
        <taxon>Mycobacterium</taxon>
    </lineage>
</organism>
<name>A0A1V3WSZ8_MYCKA</name>
<dbReference type="AlphaFoldDB" id="A0A1V3WSZ8"/>
<sequence>MNPAGVHLSIFRPEPTPRPTAIATTAGLIDNRPMVLLRRSATKHELNATFSSC</sequence>
<accession>A0A1V3WSZ8</accession>
<evidence type="ECO:0000313" key="1">
    <source>
        <dbReference type="EMBL" id="OOK69878.1"/>
    </source>
</evidence>
<comment type="caution">
    <text evidence="1">The sequence shown here is derived from an EMBL/GenBank/DDBJ whole genome shotgun (WGS) entry which is preliminary data.</text>
</comment>